<dbReference type="GO" id="GO:0005975">
    <property type="term" value="P:carbohydrate metabolic process"/>
    <property type="evidence" value="ECO:0007669"/>
    <property type="project" value="InterPro"/>
</dbReference>
<dbReference type="AlphaFoldDB" id="A0A9P6J1U6"/>
<organism evidence="3 4">
    <name type="scientific">Modicella reniformis</name>
    <dbReference type="NCBI Taxonomy" id="1440133"/>
    <lineage>
        <taxon>Eukaryota</taxon>
        <taxon>Fungi</taxon>
        <taxon>Fungi incertae sedis</taxon>
        <taxon>Mucoromycota</taxon>
        <taxon>Mortierellomycotina</taxon>
        <taxon>Mortierellomycetes</taxon>
        <taxon>Mortierellales</taxon>
        <taxon>Mortierellaceae</taxon>
        <taxon>Modicella</taxon>
    </lineage>
</organism>
<feature type="region of interest" description="Disordered" evidence="1">
    <location>
        <begin position="1"/>
        <end position="40"/>
    </location>
</feature>
<dbReference type="InterPro" id="IPR000757">
    <property type="entry name" value="Beta-glucanase-like"/>
</dbReference>
<dbReference type="Pfam" id="PF00722">
    <property type="entry name" value="Glyco_hydro_16"/>
    <property type="match status" value="2"/>
</dbReference>
<comment type="caution">
    <text evidence="3">The sequence shown here is derived from an EMBL/GenBank/DDBJ whole genome shotgun (WGS) entry which is preliminary data.</text>
</comment>
<feature type="compositionally biased region" description="Basic and acidic residues" evidence="1">
    <location>
        <begin position="382"/>
        <end position="415"/>
    </location>
</feature>
<evidence type="ECO:0000256" key="1">
    <source>
        <dbReference type="SAM" id="MobiDB-lite"/>
    </source>
</evidence>
<evidence type="ECO:0000259" key="2">
    <source>
        <dbReference type="PROSITE" id="PS51762"/>
    </source>
</evidence>
<dbReference type="InterPro" id="IPR013320">
    <property type="entry name" value="ConA-like_dom_sf"/>
</dbReference>
<feature type="region of interest" description="Disordered" evidence="1">
    <location>
        <begin position="53"/>
        <end position="78"/>
    </location>
</feature>
<gene>
    <name evidence="3" type="ORF">BGZ65_001946</name>
</gene>
<feature type="region of interest" description="Disordered" evidence="1">
    <location>
        <begin position="382"/>
        <end position="430"/>
    </location>
</feature>
<dbReference type="EMBL" id="JAAAHW010006611">
    <property type="protein sequence ID" value="KAF9957636.1"/>
    <property type="molecule type" value="Genomic_DNA"/>
</dbReference>
<keyword evidence="4" id="KW-1185">Reference proteome</keyword>
<dbReference type="PROSITE" id="PS51762">
    <property type="entry name" value="GH16_2"/>
    <property type="match status" value="1"/>
</dbReference>
<evidence type="ECO:0000313" key="4">
    <source>
        <dbReference type="Proteomes" id="UP000749646"/>
    </source>
</evidence>
<sequence length="486" mass="54361">MSLGCEPQFSHPLDDGKQVKNKKSDPKDGHSMNDPQSCFPLPVCRSFKETFKSNKADKKGKHQPLIPSQDATGDPDQAHWVSDFDHIAPYAFVDPAQKRLVLKAKRDMVQTQSGGGFGATISSTRWNRYGIFAAKFKSGAHGPGIVTAMMLSNPILGEEITFEVSSRDPKTVITDFYRHSVHDAQPPSAPGSGTVAWLSSSLRSALVPSVSIDGIRTRTRKLKNLILHKNDNKDEDAKSNKETEDVNADIHGSEVNDSLEESHTLKKSAIDNNLVYKIEWTPEKIQWYVDGTVIRTLTAKNLLQQRGYDLPSEPMLLKFTIWDAGYNNETEAWSGGKTNYGPKDKKEYTTMIEWIDIACHDNKESKRNPWPGAEASKRLALAEKEEKEERMAKEKEAKKKEAEEAKKKKQAEKAGSKSKKSWFLSESDDTAEPGAFSRFVDTLISMALRWMFIAVVVTGSASYLTRPDGPFGQQFCNNKRDNGQKQ</sequence>
<protein>
    <recommendedName>
        <fullName evidence="2">GH16 domain-containing protein</fullName>
    </recommendedName>
</protein>
<feature type="compositionally biased region" description="Basic and acidic residues" evidence="1">
    <location>
        <begin position="12"/>
        <end position="31"/>
    </location>
</feature>
<dbReference type="GO" id="GO:0004553">
    <property type="term" value="F:hydrolase activity, hydrolyzing O-glycosyl compounds"/>
    <property type="evidence" value="ECO:0007669"/>
    <property type="project" value="InterPro"/>
</dbReference>
<proteinExistence type="predicted"/>
<reference evidence="3" key="1">
    <citation type="journal article" date="2020" name="Fungal Divers.">
        <title>Resolving the Mortierellaceae phylogeny through synthesis of multi-gene phylogenetics and phylogenomics.</title>
        <authorList>
            <person name="Vandepol N."/>
            <person name="Liber J."/>
            <person name="Desiro A."/>
            <person name="Na H."/>
            <person name="Kennedy M."/>
            <person name="Barry K."/>
            <person name="Grigoriev I.V."/>
            <person name="Miller A.N."/>
            <person name="O'Donnell K."/>
            <person name="Stajich J.E."/>
            <person name="Bonito G."/>
        </authorList>
    </citation>
    <scope>NUCLEOTIDE SEQUENCE</scope>
    <source>
        <strain evidence="3">MES-2147</strain>
    </source>
</reference>
<dbReference type="OrthoDB" id="4781at2759"/>
<dbReference type="Proteomes" id="UP000749646">
    <property type="component" value="Unassembled WGS sequence"/>
</dbReference>
<feature type="domain" description="GH16" evidence="2">
    <location>
        <begin position="34"/>
        <end position="357"/>
    </location>
</feature>
<dbReference type="Gene3D" id="2.60.120.200">
    <property type="match status" value="2"/>
</dbReference>
<accession>A0A9P6J1U6</accession>
<name>A0A9P6J1U6_9FUNG</name>
<evidence type="ECO:0000313" key="3">
    <source>
        <dbReference type="EMBL" id="KAF9957636.1"/>
    </source>
</evidence>
<dbReference type="SUPFAM" id="SSF49899">
    <property type="entry name" value="Concanavalin A-like lectins/glucanases"/>
    <property type="match status" value="1"/>
</dbReference>